<dbReference type="OrthoDB" id="10048172at2759"/>
<proteinExistence type="predicted"/>
<evidence type="ECO:0000256" key="1">
    <source>
        <dbReference type="SAM" id="MobiDB-lite"/>
    </source>
</evidence>
<keyword evidence="3" id="KW-1185">Reference proteome</keyword>
<comment type="caution">
    <text evidence="2">The sequence shown here is derived from an EMBL/GenBank/DDBJ whole genome shotgun (WGS) entry which is preliminary data.</text>
</comment>
<name>A0A2B4RJD2_STYPI</name>
<dbReference type="GO" id="GO:0005245">
    <property type="term" value="F:voltage-gated calcium channel activity"/>
    <property type="evidence" value="ECO:0007669"/>
    <property type="project" value="TreeGrafter"/>
</dbReference>
<organism evidence="2 3">
    <name type="scientific">Stylophora pistillata</name>
    <name type="common">Smooth cauliflower coral</name>
    <dbReference type="NCBI Taxonomy" id="50429"/>
    <lineage>
        <taxon>Eukaryota</taxon>
        <taxon>Metazoa</taxon>
        <taxon>Cnidaria</taxon>
        <taxon>Anthozoa</taxon>
        <taxon>Hexacorallia</taxon>
        <taxon>Scleractinia</taxon>
        <taxon>Astrocoeniina</taxon>
        <taxon>Pocilloporidae</taxon>
        <taxon>Stylophora</taxon>
    </lineage>
</organism>
<dbReference type="InterPro" id="IPR051173">
    <property type="entry name" value="Ca_channel_alpha-2/delta"/>
</dbReference>
<dbReference type="Proteomes" id="UP000225706">
    <property type="component" value="Unassembled WGS sequence"/>
</dbReference>
<sequence length="288" mass="32159">MLVYTKILLDIANQDGTSYGVDKTQSVTAGKYTSINDTSNLREAMGKYYDFFSKSAASHKPVVSVPYIDAFGIGLLTTIALPVYHENKFIGVVGTDVSMEDIQYQINYLQRGQASYAFMANRFGRAMIHPLLPAPQGAFDDPVFIDIANLEPEPQFGDIVKSIIRGGDGNKTFMSKQFLARGGKVIEGVRVVELNSTYHWKSIPETSFTVAIVVPVGDSERSLDKQTISPVKLLVWIQHYVMRQDTAKLRNCLKVRDDNHYDKDKDKDGDNDKEKDSGIGHCHLALKR</sequence>
<dbReference type="PANTHER" id="PTHR10166:SF66">
    <property type="entry name" value="VWFA AND CACHE DOMAIN-CONTAINING PROTEIN CG16868"/>
    <property type="match status" value="1"/>
</dbReference>
<accession>A0A2B4RJD2</accession>
<dbReference type="GO" id="GO:0005891">
    <property type="term" value="C:voltage-gated calcium channel complex"/>
    <property type="evidence" value="ECO:0007669"/>
    <property type="project" value="TreeGrafter"/>
</dbReference>
<feature type="region of interest" description="Disordered" evidence="1">
    <location>
        <begin position="260"/>
        <end position="279"/>
    </location>
</feature>
<dbReference type="Gene3D" id="3.30.450.20">
    <property type="entry name" value="PAS domain"/>
    <property type="match status" value="1"/>
</dbReference>
<evidence type="ECO:0000313" key="3">
    <source>
        <dbReference type="Proteomes" id="UP000225706"/>
    </source>
</evidence>
<gene>
    <name evidence="2" type="primary">Cachd1</name>
    <name evidence="2" type="ORF">AWC38_SpisGene19113</name>
</gene>
<evidence type="ECO:0000313" key="2">
    <source>
        <dbReference type="EMBL" id="PFX16600.1"/>
    </source>
</evidence>
<dbReference type="STRING" id="50429.A0A2B4RJD2"/>
<dbReference type="PANTHER" id="PTHR10166">
    <property type="entry name" value="VOLTAGE-DEPENDENT CALCIUM CHANNEL SUBUNIT ALPHA-2/DELTA-RELATED"/>
    <property type="match status" value="1"/>
</dbReference>
<reference evidence="3" key="1">
    <citation type="journal article" date="2017" name="bioRxiv">
        <title>Comparative analysis of the genomes of Stylophora pistillata and Acropora digitifera provides evidence for extensive differences between species of corals.</title>
        <authorList>
            <person name="Voolstra C.R."/>
            <person name="Li Y."/>
            <person name="Liew Y.J."/>
            <person name="Baumgarten S."/>
            <person name="Zoccola D."/>
            <person name="Flot J.-F."/>
            <person name="Tambutte S."/>
            <person name="Allemand D."/>
            <person name="Aranda M."/>
        </authorList>
    </citation>
    <scope>NUCLEOTIDE SEQUENCE [LARGE SCALE GENOMIC DNA]</scope>
</reference>
<dbReference type="EMBL" id="LSMT01000533">
    <property type="protein sequence ID" value="PFX16600.1"/>
    <property type="molecule type" value="Genomic_DNA"/>
</dbReference>
<dbReference type="CDD" id="cd12913">
    <property type="entry name" value="PDC1_MCP_like"/>
    <property type="match status" value="1"/>
</dbReference>
<dbReference type="AlphaFoldDB" id="A0A2B4RJD2"/>
<feature type="compositionally biased region" description="Basic and acidic residues" evidence="1">
    <location>
        <begin position="260"/>
        <end position="278"/>
    </location>
</feature>
<protein>
    <submittedName>
        <fullName evidence="2">VWFA and cache domain-containing protein 1</fullName>
    </submittedName>
</protein>
<dbReference type="Pfam" id="PF22673">
    <property type="entry name" value="MCP-like_PDC_1"/>
    <property type="match status" value="1"/>
</dbReference>